<comment type="similarity">
    <text evidence="2 6">Belongs to the 4-toluene sulfonate uptake permease (TSUP) (TC 2.A.102) family.</text>
</comment>
<evidence type="ECO:0000256" key="2">
    <source>
        <dbReference type="ARBA" id="ARBA00009142"/>
    </source>
</evidence>
<comment type="subcellular location">
    <subcellularLocation>
        <location evidence="6">Cell membrane</location>
        <topology evidence="6">Multi-pass membrane protein</topology>
    </subcellularLocation>
    <subcellularLocation>
        <location evidence="1">Membrane</location>
        <topology evidence="1">Multi-pass membrane protein</topology>
    </subcellularLocation>
</comment>
<dbReference type="PANTHER" id="PTHR43701">
    <property type="entry name" value="MEMBRANE TRANSPORTER PROTEIN MJ0441-RELATED"/>
    <property type="match status" value="1"/>
</dbReference>
<dbReference type="GO" id="GO:0005886">
    <property type="term" value="C:plasma membrane"/>
    <property type="evidence" value="ECO:0007669"/>
    <property type="project" value="UniProtKB-SubCell"/>
</dbReference>
<feature type="transmembrane region" description="Helical" evidence="6">
    <location>
        <begin position="234"/>
        <end position="253"/>
    </location>
</feature>
<dbReference type="InterPro" id="IPR002781">
    <property type="entry name" value="TM_pro_TauE-like"/>
</dbReference>
<reference evidence="7" key="1">
    <citation type="submission" date="2021-01" db="EMBL/GenBank/DDBJ databases">
        <title>Novel species in genus Nocardioides.</title>
        <authorList>
            <person name="Zhang G."/>
        </authorList>
    </citation>
    <scope>NUCLEOTIDE SEQUENCE</scope>
    <source>
        <strain evidence="7">Zg-536</strain>
    </source>
</reference>
<evidence type="ECO:0000256" key="3">
    <source>
        <dbReference type="ARBA" id="ARBA00022692"/>
    </source>
</evidence>
<evidence type="ECO:0000256" key="1">
    <source>
        <dbReference type="ARBA" id="ARBA00004141"/>
    </source>
</evidence>
<dbReference type="AlphaFoldDB" id="A0A939BV37"/>
<feature type="transmembrane region" description="Helical" evidence="6">
    <location>
        <begin position="204"/>
        <end position="222"/>
    </location>
</feature>
<keyword evidence="5 6" id="KW-0472">Membrane</keyword>
<feature type="transmembrane region" description="Helical" evidence="6">
    <location>
        <begin position="29"/>
        <end position="51"/>
    </location>
</feature>
<evidence type="ECO:0000256" key="5">
    <source>
        <dbReference type="ARBA" id="ARBA00023136"/>
    </source>
</evidence>
<dbReference type="EMBL" id="JAERTX010000004">
    <property type="protein sequence ID" value="MBM9459147.1"/>
    <property type="molecule type" value="Genomic_DNA"/>
</dbReference>
<feature type="transmembrane region" description="Helical" evidence="6">
    <location>
        <begin position="180"/>
        <end position="198"/>
    </location>
</feature>
<dbReference type="Proteomes" id="UP000663791">
    <property type="component" value="Unassembled WGS sequence"/>
</dbReference>
<evidence type="ECO:0000313" key="7">
    <source>
        <dbReference type="EMBL" id="MBM9459147.1"/>
    </source>
</evidence>
<evidence type="ECO:0000313" key="8">
    <source>
        <dbReference type="Proteomes" id="UP000663791"/>
    </source>
</evidence>
<proteinExistence type="inferred from homology"/>
<keyword evidence="4 6" id="KW-1133">Transmembrane helix</keyword>
<accession>A0A939BV37</accession>
<feature type="transmembrane region" description="Helical" evidence="6">
    <location>
        <begin position="72"/>
        <end position="98"/>
    </location>
</feature>
<evidence type="ECO:0000256" key="4">
    <source>
        <dbReference type="ARBA" id="ARBA00022989"/>
    </source>
</evidence>
<keyword evidence="8" id="KW-1185">Reference proteome</keyword>
<evidence type="ECO:0000256" key="6">
    <source>
        <dbReference type="RuleBase" id="RU363041"/>
    </source>
</evidence>
<organism evidence="7 8">
    <name type="scientific">Nocardioides faecalis</name>
    <dbReference type="NCBI Taxonomy" id="2803858"/>
    <lineage>
        <taxon>Bacteria</taxon>
        <taxon>Bacillati</taxon>
        <taxon>Actinomycetota</taxon>
        <taxon>Actinomycetes</taxon>
        <taxon>Propionibacteriales</taxon>
        <taxon>Nocardioidaceae</taxon>
        <taxon>Nocardioides</taxon>
    </lineage>
</organism>
<dbReference type="PANTHER" id="PTHR43701:SF12">
    <property type="entry name" value="MEMBRANE TRANSPORTER PROTEIN YTNM-RELATED"/>
    <property type="match status" value="1"/>
</dbReference>
<sequence length="299" mass="30535">MWLLAAFALAGGLAQLVDGTLGMGFGVTSATVLLALGVAPATASAATHVAKMPTTLVSGLSHWRAGNVDRKVLIRVAIPGAIGGFLGAVVLTSISLAAAKSSMAALLLFFGFVILVRFGFGLRIIPVPKSGSTLRWLGPIGLLGGFVDATGGGGWGPVVTPSLMTVTRHEPRKVVGTTNAAEFIVALSVSSGFITGAVHQDIPWLPVIGLIVGGVIAAPIAARLAGRLPHAPMGTLVGGMVILVNAVTIIDALGDLPGWLDAVLMVAWLALVGRLAWGAWGREKREADPVVDETRVAVD</sequence>
<dbReference type="RefSeq" id="WP_205290469.1">
    <property type="nucleotide sequence ID" value="NZ_CP074406.1"/>
</dbReference>
<keyword evidence="3 6" id="KW-0812">Transmembrane</keyword>
<feature type="transmembrane region" description="Helical" evidence="6">
    <location>
        <begin position="104"/>
        <end position="125"/>
    </location>
</feature>
<name>A0A939BV37_9ACTN</name>
<comment type="caution">
    <text evidence="7">The sequence shown here is derived from an EMBL/GenBank/DDBJ whole genome shotgun (WGS) entry which is preliminary data.</text>
</comment>
<keyword evidence="6" id="KW-1003">Cell membrane</keyword>
<feature type="transmembrane region" description="Helical" evidence="6">
    <location>
        <begin position="259"/>
        <end position="277"/>
    </location>
</feature>
<protein>
    <recommendedName>
        <fullName evidence="6">Probable membrane transporter protein</fullName>
    </recommendedName>
</protein>
<dbReference type="Pfam" id="PF01925">
    <property type="entry name" value="TauE"/>
    <property type="match status" value="1"/>
</dbReference>
<gene>
    <name evidence="7" type="ORF">JK386_04480</name>
</gene>
<dbReference type="InterPro" id="IPR051598">
    <property type="entry name" value="TSUP/Inactive_protease-like"/>
</dbReference>